<reference evidence="4 5" key="1">
    <citation type="journal article" date="2018" name="Sci. Rep.">
        <title>Comparative analysis of the Pocillopora damicornis genome highlights role of immune system in coral evolution.</title>
        <authorList>
            <person name="Cunning R."/>
            <person name="Bay R.A."/>
            <person name="Gillette P."/>
            <person name="Baker A.C."/>
            <person name="Traylor-Knowles N."/>
        </authorList>
    </citation>
    <scope>NUCLEOTIDE SEQUENCE [LARGE SCALE GENOMIC DNA]</scope>
    <source>
        <strain evidence="4">RSMAS</strain>
        <tissue evidence="4">Whole animal</tissue>
    </source>
</reference>
<dbReference type="InterPro" id="IPR051594">
    <property type="entry name" value="KRIT1/FRMD8"/>
</dbReference>
<gene>
    <name evidence="4" type="ORF">pdam_00016173</name>
</gene>
<dbReference type="GO" id="GO:0090090">
    <property type="term" value="P:negative regulation of canonical Wnt signaling pathway"/>
    <property type="evidence" value="ECO:0007669"/>
    <property type="project" value="TreeGrafter"/>
</dbReference>
<dbReference type="PANTHER" id="PTHR13283:SF10">
    <property type="entry name" value="FERM DOMAIN-CONTAINING PROTEIN 8"/>
    <property type="match status" value="1"/>
</dbReference>
<dbReference type="Pfam" id="PF00373">
    <property type="entry name" value="FERM_M"/>
    <property type="match status" value="1"/>
</dbReference>
<evidence type="ECO:0000313" key="4">
    <source>
        <dbReference type="EMBL" id="RMX54990.1"/>
    </source>
</evidence>
<feature type="region of interest" description="Disordered" evidence="2">
    <location>
        <begin position="533"/>
        <end position="555"/>
    </location>
</feature>
<dbReference type="PROSITE" id="PS50057">
    <property type="entry name" value="FERM_3"/>
    <property type="match status" value="1"/>
</dbReference>
<dbReference type="AlphaFoldDB" id="A0A3M6UMX7"/>
<dbReference type="InterPro" id="IPR019748">
    <property type="entry name" value="FERM_central"/>
</dbReference>
<dbReference type="Gene3D" id="3.10.20.90">
    <property type="entry name" value="Phosphatidylinositol 3-kinase Catalytic Subunit, Chain A, domain 1"/>
    <property type="match status" value="2"/>
</dbReference>
<dbReference type="InterPro" id="IPR057096">
    <property type="entry name" value="KRIT1_FRMD8_FERM_C"/>
</dbReference>
<proteinExistence type="predicted"/>
<protein>
    <recommendedName>
        <fullName evidence="1">FERM domain-containing protein 8</fullName>
    </recommendedName>
</protein>
<feature type="domain" description="FERM" evidence="3">
    <location>
        <begin position="167"/>
        <end position="555"/>
    </location>
</feature>
<dbReference type="Gene3D" id="2.30.29.30">
    <property type="entry name" value="Pleckstrin-homology domain (PH domain)/Phosphotyrosine-binding domain (PTB)"/>
    <property type="match status" value="1"/>
</dbReference>
<dbReference type="SUPFAM" id="SSF47031">
    <property type="entry name" value="Second domain of FERM"/>
    <property type="match status" value="1"/>
</dbReference>
<dbReference type="InterPro" id="IPR011993">
    <property type="entry name" value="PH-like_dom_sf"/>
</dbReference>
<keyword evidence="5" id="KW-1185">Reference proteome</keyword>
<dbReference type="InterPro" id="IPR019749">
    <property type="entry name" value="Band_41_domain"/>
</dbReference>
<dbReference type="PANTHER" id="PTHR13283">
    <property type="entry name" value="KREV INTERACTION TRAPPED 1-RELATED"/>
    <property type="match status" value="1"/>
</dbReference>
<name>A0A3M6UMX7_POCDA</name>
<dbReference type="Proteomes" id="UP000275408">
    <property type="component" value="Unassembled WGS sequence"/>
</dbReference>
<sequence>MATGSLELSHIKRENVTAKNPDFQRLHSEESAAIRRPLGIKKSISWGNRSDYTRSLSPQALTVAVFLVEKSGRLLNLEEGRNTEAGTINTIMSENLSLPPIASQVFCVWLISPLLPPWYTDEIREEKKKHRRLEGCWQSSWLCINWQIYTEQCKLVNNMLKCAKSSYYSSIIFNNTSNQKILFNAVDKLLHWRPEKRYPTASSTVKLANNFAEFFHNKMLQLKSHHRPFRLRQVWPELLRKFTNTPDEVCEKDEPILCYQRSSFFPLAEERRIKDDRVVRRLFEEAKHNVLCGNYPISSKDALTLGGILAYIDNGKYDKEEHAPGCFKNKLTDYLPAWVCKSNWPFLGRSPNSAIEHKLLQEYENVSQQVSDVKACHKMFLEYCWNFSFYGSVFFRGQIERPTSSLLSNILGNSDLPVRVAINREGVHVIDDNKNDILLSLAFEELSWDYTPAPAHEPGCLDTFWLEFDAPDRSSDPEAVQRLQIFSKQAEMMDAMVESCVLCDESGPHGTLGKVRCRVDRLSLSTLEGTLDRKKGSNRSFTMSNPFRKRHSTGH</sequence>
<dbReference type="SMART" id="SM00295">
    <property type="entry name" value="B41"/>
    <property type="match status" value="1"/>
</dbReference>
<organism evidence="4 5">
    <name type="scientific">Pocillopora damicornis</name>
    <name type="common">Cauliflower coral</name>
    <name type="synonym">Millepora damicornis</name>
    <dbReference type="NCBI Taxonomy" id="46731"/>
    <lineage>
        <taxon>Eukaryota</taxon>
        <taxon>Metazoa</taxon>
        <taxon>Cnidaria</taxon>
        <taxon>Anthozoa</taxon>
        <taxon>Hexacorallia</taxon>
        <taxon>Scleractinia</taxon>
        <taxon>Astrocoeniina</taxon>
        <taxon>Pocilloporidae</taxon>
        <taxon>Pocillopora</taxon>
    </lineage>
</organism>
<dbReference type="Pfam" id="PF24522">
    <property type="entry name" value="KRIT1_FRMD8_FERM_C"/>
    <property type="match status" value="1"/>
</dbReference>
<dbReference type="InterPro" id="IPR000299">
    <property type="entry name" value="FERM_domain"/>
</dbReference>
<dbReference type="STRING" id="46731.A0A3M6UMX7"/>
<accession>A0A3M6UMX7</accession>
<dbReference type="Gene3D" id="1.20.80.10">
    <property type="match status" value="1"/>
</dbReference>
<dbReference type="OrthoDB" id="2142533at2759"/>
<evidence type="ECO:0000256" key="2">
    <source>
        <dbReference type="SAM" id="MobiDB-lite"/>
    </source>
</evidence>
<dbReference type="InterPro" id="IPR014352">
    <property type="entry name" value="FERM/acyl-CoA-bd_prot_sf"/>
</dbReference>
<evidence type="ECO:0000259" key="3">
    <source>
        <dbReference type="PROSITE" id="PS50057"/>
    </source>
</evidence>
<comment type="caution">
    <text evidence="4">The sequence shown here is derived from an EMBL/GenBank/DDBJ whole genome shotgun (WGS) entry which is preliminary data.</text>
</comment>
<dbReference type="InterPro" id="IPR035963">
    <property type="entry name" value="FERM_2"/>
</dbReference>
<dbReference type="EMBL" id="RCHS01001144">
    <property type="protein sequence ID" value="RMX54990.1"/>
    <property type="molecule type" value="Genomic_DNA"/>
</dbReference>
<evidence type="ECO:0000256" key="1">
    <source>
        <dbReference type="ARBA" id="ARBA00039547"/>
    </source>
</evidence>
<evidence type="ECO:0000313" key="5">
    <source>
        <dbReference type="Proteomes" id="UP000275408"/>
    </source>
</evidence>
<dbReference type="GO" id="GO:0005886">
    <property type="term" value="C:plasma membrane"/>
    <property type="evidence" value="ECO:0007669"/>
    <property type="project" value="TreeGrafter"/>
</dbReference>